<dbReference type="InterPro" id="IPR016181">
    <property type="entry name" value="Acyl_CoA_acyltransferase"/>
</dbReference>
<dbReference type="Gene3D" id="3.40.630.30">
    <property type="match status" value="1"/>
</dbReference>
<sequence length="341" mass="37829">MFIHQHSSPTEFLSAAYPYLKDEEASANIVLAHAWKLRTSSENLANGEPQLYVVEDTGSPSPPSSLWITVWVPNSQGRSGVALKLVLTCVRGELGNYPIFLWMARGRGQFSEVERDTVIENAARQLASSVDPRRVFSIFGELLVVKKFESVWTMLTGYQTFRDPYYHAVSGKCTAGSLSKLQDPLPVGDTIRLARWEDIDAVTLMCKEFSKTSHFPLGAEKAATEAGLLISRNQLFLYESKNTIVSVCAITRATENVAAVTMVYTPPKFRNHGSAERLVHYATTRTLTAGKKSAVVLYVGVHNSARKMYDRIGFTGLYQKPGVDLEEALELGFIGTEKGHW</sequence>
<feature type="domain" description="N-acetyltransferase" evidence="1">
    <location>
        <begin position="189"/>
        <end position="332"/>
    </location>
</feature>
<evidence type="ECO:0000259" key="1">
    <source>
        <dbReference type="PROSITE" id="PS51186"/>
    </source>
</evidence>
<name>A0ABR3FMZ4_9AGAR</name>
<dbReference type="PROSITE" id="PS51186">
    <property type="entry name" value="GNAT"/>
    <property type="match status" value="1"/>
</dbReference>
<reference evidence="2 3" key="1">
    <citation type="submission" date="2024-02" db="EMBL/GenBank/DDBJ databases">
        <title>A draft genome for the cacao thread blight pathogen Marasmius crinis-equi.</title>
        <authorList>
            <person name="Cohen S.P."/>
            <person name="Baruah I.K."/>
            <person name="Amoako-Attah I."/>
            <person name="Bukari Y."/>
            <person name="Meinhardt L.W."/>
            <person name="Bailey B.A."/>
        </authorList>
    </citation>
    <scope>NUCLEOTIDE SEQUENCE [LARGE SCALE GENOMIC DNA]</scope>
    <source>
        <strain evidence="2 3">GH-76</strain>
    </source>
</reference>
<accession>A0ABR3FMZ4</accession>
<proteinExistence type="predicted"/>
<protein>
    <recommendedName>
        <fullName evidence="1">N-acetyltransferase domain-containing protein</fullName>
    </recommendedName>
</protein>
<comment type="caution">
    <text evidence="2">The sequence shown here is derived from an EMBL/GenBank/DDBJ whole genome shotgun (WGS) entry which is preliminary data.</text>
</comment>
<keyword evidence="3" id="KW-1185">Reference proteome</keyword>
<dbReference type="EMBL" id="JBAHYK010000206">
    <property type="protein sequence ID" value="KAL0576707.1"/>
    <property type="molecule type" value="Genomic_DNA"/>
</dbReference>
<evidence type="ECO:0000313" key="2">
    <source>
        <dbReference type="EMBL" id="KAL0576707.1"/>
    </source>
</evidence>
<gene>
    <name evidence="2" type="ORF">V5O48_005274</name>
</gene>
<evidence type="ECO:0000313" key="3">
    <source>
        <dbReference type="Proteomes" id="UP001465976"/>
    </source>
</evidence>
<dbReference type="Pfam" id="PF13673">
    <property type="entry name" value="Acetyltransf_10"/>
    <property type="match status" value="1"/>
</dbReference>
<organism evidence="2 3">
    <name type="scientific">Marasmius crinis-equi</name>
    <dbReference type="NCBI Taxonomy" id="585013"/>
    <lineage>
        <taxon>Eukaryota</taxon>
        <taxon>Fungi</taxon>
        <taxon>Dikarya</taxon>
        <taxon>Basidiomycota</taxon>
        <taxon>Agaricomycotina</taxon>
        <taxon>Agaricomycetes</taxon>
        <taxon>Agaricomycetidae</taxon>
        <taxon>Agaricales</taxon>
        <taxon>Marasmiineae</taxon>
        <taxon>Marasmiaceae</taxon>
        <taxon>Marasmius</taxon>
    </lineage>
</organism>
<dbReference type="SUPFAM" id="SSF55729">
    <property type="entry name" value="Acyl-CoA N-acyltransferases (Nat)"/>
    <property type="match status" value="1"/>
</dbReference>
<dbReference type="InterPro" id="IPR000182">
    <property type="entry name" value="GNAT_dom"/>
</dbReference>
<dbReference type="Proteomes" id="UP001465976">
    <property type="component" value="Unassembled WGS sequence"/>
</dbReference>